<dbReference type="HOGENOM" id="CLU_040267_0_1_7"/>
<comment type="function">
    <text evidence="6">The RecF protein is involved in DNA metabolism; it is required for DNA replication and normal SOS inducibility. RecF binds preferentially to single-stranded, linear DNA. It also seems to bind ATP.</text>
</comment>
<dbReference type="GO" id="GO:0000731">
    <property type="term" value="P:DNA synthesis involved in DNA repair"/>
    <property type="evidence" value="ECO:0007669"/>
    <property type="project" value="TreeGrafter"/>
</dbReference>
<sequence length="370" mass="43133">MQSFKISKLQVTNFRNLQPDIIEFNSGINCILGENGNGKTNILEALHVLSTRKSFRKNTAFPQFLGIDCEQPEIIFSSVFLDEHSNKMSLSAKMDAKTTHWFVDGQPMKRKLDIKLVFINPFDSYAFHNTSSFRRQWMDQHISQIDSNYKKCLSRYNSSLRFRNSLLSKKPAKYLEQIRAIDLELARYSCILTNTRLKFLSEIESFCTQTFKEIFSEEHLLKITLDSRVIGASEDDIYQMLQERLPKDEIVGHTTYCVHKDDYVLLFDGLNSFEYCSLGQQKMSYLSLLFAYIELFRYNFNSFPMVLIDDVSGELDKNRWQKLINYLERSSFQVLITTANEKFKEELETIHGANKIYVQAGSITNMPNSR</sequence>
<dbReference type="PATRIC" id="fig|862908.3.peg.3"/>
<dbReference type="KEGG" id="bmx:BMS_0003"/>
<evidence type="ECO:0000256" key="4">
    <source>
        <dbReference type="ARBA" id="ARBA00022840"/>
    </source>
</evidence>
<dbReference type="GO" id="GO:0005524">
    <property type="term" value="F:ATP binding"/>
    <property type="evidence" value="ECO:0007669"/>
    <property type="project" value="UniProtKB-UniRule"/>
</dbReference>
<evidence type="ECO:0000256" key="2">
    <source>
        <dbReference type="ARBA" id="ARBA00022705"/>
    </source>
</evidence>
<proteinExistence type="inferred from homology"/>
<keyword evidence="4 6" id="KW-0067">ATP-binding</keyword>
<keyword evidence="6" id="KW-0227">DNA damage</keyword>
<keyword evidence="5 6" id="KW-0238">DNA-binding</keyword>
<dbReference type="Gene3D" id="1.20.1050.90">
    <property type="entry name" value="RecF/RecN/SMC, N-terminal domain"/>
    <property type="match status" value="1"/>
</dbReference>
<evidence type="ECO:0000256" key="3">
    <source>
        <dbReference type="ARBA" id="ARBA00022741"/>
    </source>
</evidence>
<evidence type="ECO:0000313" key="9">
    <source>
        <dbReference type="Proteomes" id="UP000008963"/>
    </source>
</evidence>
<dbReference type="OrthoDB" id="5289054at2"/>
<keyword evidence="6" id="KW-0234">DNA repair</keyword>
<comment type="subcellular location">
    <subcellularLocation>
        <location evidence="6">Cytoplasm</location>
    </subcellularLocation>
</comment>
<dbReference type="EMBL" id="FQ312005">
    <property type="protein sequence ID" value="CBW24945.1"/>
    <property type="molecule type" value="Genomic_DNA"/>
</dbReference>
<dbReference type="GO" id="GO:0006260">
    <property type="term" value="P:DNA replication"/>
    <property type="evidence" value="ECO:0007669"/>
    <property type="project" value="UniProtKB-UniRule"/>
</dbReference>
<keyword evidence="3 6" id="KW-0547">Nucleotide-binding</keyword>
<dbReference type="Proteomes" id="UP000008963">
    <property type="component" value="Chromosome"/>
</dbReference>
<dbReference type="Gene3D" id="3.40.50.300">
    <property type="entry name" value="P-loop containing nucleotide triphosphate hydrolases"/>
    <property type="match status" value="1"/>
</dbReference>
<evidence type="ECO:0000256" key="6">
    <source>
        <dbReference type="HAMAP-Rule" id="MF_00365"/>
    </source>
</evidence>
<gene>
    <name evidence="6" type="primary">recF</name>
    <name evidence="8" type="ordered locus">BMS_0003</name>
</gene>
<dbReference type="HAMAP" id="MF_00365">
    <property type="entry name" value="RecF"/>
    <property type="match status" value="1"/>
</dbReference>
<dbReference type="GO" id="GO:0003697">
    <property type="term" value="F:single-stranded DNA binding"/>
    <property type="evidence" value="ECO:0007669"/>
    <property type="project" value="UniProtKB-UniRule"/>
</dbReference>
<keyword evidence="6" id="KW-0742">SOS response</keyword>
<keyword evidence="2 6" id="KW-0235">DNA replication</keyword>
<evidence type="ECO:0000259" key="7">
    <source>
        <dbReference type="Pfam" id="PF02463"/>
    </source>
</evidence>
<reference evidence="9" key="1">
    <citation type="journal article" date="2013" name="ISME J.">
        <title>A small predatory core genome in the divergent marine Bacteriovorax marinus SJ and the terrestrial Bdellovibrio bacteriovorus.</title>
        <authorList>
            <person name="Crossman L.C."/>
            <person name="Chen H."/>
            <person name="Cerdeno-Tarraga A.M."/>
            <person name="Brooks K."/>
            <person name="Quail M.A."/>
            <person name="Pineiro S.A."/>
            <person name="Hobley L."/>
            <person name="Sockett R.E."/>
            <person name="Bentley S.D."/>
            <person name="Parkhill J."/>
            <person name="Williams H.N."/>
            <person name="Stine O.C."/>
        </authorList>
    </citation>
    <scope>NUCLEOTIDE SEQUENCE [LARGE SCALE GENOMIC DNA]</scope>
    <source>
        <strain evidence="9">ATCC BAA-682 / DSM 15412 / SJ</strain>
    </source>
</reference>
<dbReference type="InterPro" id="IPR003395">
    <property type="entry name" value="RecF/RecN/SMC_N"/>
</dbReference>
<dbReference type="PANTHER" id="PTHR32182">
    <property type="entry name" value="DNA REPLICATION AND REPAIR PROTEIN RECF"/>
    <property type="match status" value="1"/>
</dbReference>
<dbReference type="GO" id="GO:0005737">
    <property type="term" value="C:cytoplasm"/>
    <property type="evidence" value="ECO:0007669"/>
    <property type="project" value="UniProtKB-SubCell"/>
</dbReference>
<dbReference type="InterPro" id="IPR027417">
    <property type="entry name" value="P-loop_NTPase"/>
</dbReference>
<dbReference type="PANTHER" id="PTHR32182:SF0">
    <property type="entry name" value="DNA REPLICATION AND REPAIR PROTEIN RECF"/>
    <property type="match status" value="1"/>
</dbReference>
<evidence type="ECO:0000313" key="8">
    <source>
        <dbReference type="EMBL" id="CBW24945.1"/>
    </source>
</evidence>
<dbReference type="Pfam" id="PF02463">
    <property type="entry name" value="SMC_N"/>
    <property type="match status" value="1"/>
</dbReference>
<accession>E1X1M6</accession>
<dbReference type="SUPFAM" id="SSF52540">
    <property type="entry name" value="P-loop containing nucleoside triphosphate hydrolases"/>
    <property type="match status" value="1"/>
</dbReference>
<dbReference type="NCBIfam" id="TIGR00611">
    <property type="entry name" value="recf"/>
    <property type="match status" value="1"/>
</dbReference>
<dbReference type="STRING" id="862908.BMS_0003"/>
<evidence type="ECO:0000256" key="1">
    <source>
        <dbReference type="ARBA" id="ARBA00022490"/>
    </source>
</evidence>
<dbReference type="RefSeq" id="WP_014242734.1">
    <property type="nucleotide sequence ID" value="NC_016620.1"/>
</dbReference>
<dbReference type="eggNOG" id="COG1195">
    <property type="taxonomic scope" value="Bacteria"/>
</dbReference>
<evidence type="ECO:0000256" key="5">
    <source>
        <dbReference type="ARBA" id="ARBA00023125"/>
    </source>
</evidence>
<comment type="similarity">
    <text evidence="6">Belongs to the RecF family.</text>
</comment>
<protein>
    <recommendedName>
        <fullName evidence="6">DNA replication and repair protein RecF</fullName>
    </recommendedName>
</protein>
<dbReference type="AlphaFoldDB" id="E1X1M6"/>
<name>E1X1M6_HALMS</name>
<keyword evidence="9" id="KW-1185">Reference proteome</keyword>
<dbReference type="GO" id="GO:0006302">
    <property type="term" value="P:double-strand break repair"/>
    <property type="evidence" value="ECO:0007669"/>
    <property type="project" value="TreeGrafter"/>
</dbReference>
<dbReference type="InterPro" id="IPR001238">
    <property type="entry name" value="DNA-binding_RecF"/>
</dbReference>
<feature type="binding site" evidence="6">
    <location>
        <begin position="33"/>
        <end position="40"/>
    </location>
    <ligand>
        <name>ATP</name>
        <dbReference type="ChEBI" id="CHEBI:30616"/>
    </ligand>
</feature>
<dbReference type="InterPro" id="IPR042174">
    <property type="entry name" value="RecF_2"/>
</dbReference>
<organism evidence="8 9">
    <name type="scientific">Halobacteriovorax marinus (strain ATCC BAA-682 / DSM 15412 / SJ)</name>
    <name type="common">Bacteriovorax marinus</name>
    <dbReference type="NCBI Taxonomy" id="862908"/>
    <lineage>
        <taxon>Bacteria</taxon>
        <taxon>Pseudomonadati</taxon>
        <taxon>Bdellovibrionota</taxon>
        <taxon>Bacteriovoracia</taxon>
        <taxon>Bacteriovoracales</taxon>
        <taxon>Halobacteriovoraceae</taxon>
        <taxon>Halobacteriovorax</taxon>
    </lineage>
</organism>
<dbReference type="GO" id="GO:0009432">
    <property type="term" value="P:SOS response"/>
    <property type="evidence" value="ECO:0007669"/>
    <property type="project" value="UniProtKB-UniRule"/>
</dbReference>
<keyword evidence="1 6" id="KW-0963">Cytoplasm</keyword>
<feature type="domain" description="RecF/RecN/SMC N-terminal" evidence="7">
    <location>
        <begin position="6"/>
        <end position="353"/>
    </location>
</feature>